<evidence type="ECO:0000256" key="1">
    <source>
        <dbReference type="SAM" id="Phobius"/>
    </source>
</evidence>
<keyword evidence="1" id="KW-0472">Membrane</keyword>
<accession>A0A6S6TQC7</accession>
<reference evidence="2" key="1">
    <citation type="submission" date="2020-01" db="EMBL/GenBank/DDBJ databases">
        <authorList>
            <person name="Meier V. D."/>
            <person name="Meier V D."/>
        </authorList>
    </citation>
    <scope>NUCLEOTIDE SEQUENCE</scope>
    <source>
        <strain evidence="2">HLG_WM_MAG_06</strain>
    </source>
</reference>
<protein>
    <submittedName>
        <fullName evidence="2">Uncharacterized protein</fullName>
    </submittedName>
</protein>
<organism evidence="2">
    <name type="scientific">uncultured Sulfurovum sp</name>
    <dbReference type="NCBI Taxonomy" id="269237"/>
    <lineage>
        <taxon>Bacteria</taxon>
        <taxon>Pseudomonadati</taxon>
        <taxon>Campylobacterota</taxon>
        <taxon>Epsilonproteobacteria</taxon>
        <taxon>Campylobacterales</taxon>
        <taxon>Sulfurovaceae</taxon>
        <taxon>Sulfurovum</taxon>
        <taxon>environmental samples</taxon>
    </lineage>
</organism>
<dbReference type="AlphaFoldDB" id="A0A6S6TQC7"/>
<feature type="transmembrane region" description="Helical" evidence="1">
    <location>
        <begin position="57"/>
        <end position="86"/>
    </location>
</feature>
<dbReference type="EMBL" id="CACVAP010000089">
    <property type="protein sequence ID" value="CAA6818133.1"/>
    <property type="molecule type" value="Genomic_DNA"/>
</dbReference>
<sequence>MLKKNKSKLSISKLKKESSSIIQTFNQFIQDTIALFKKDESSMNKEEKVEKQHVMTFIYGMVAGVIVYHFLIGVVLIAVVIGLYIYSVQKTKALMTDEEK</sequence>
<proteinExistence type="predicted"/>
<keyword evidence="1" id="KW-0812">Transmembrane</keyword>
<keyword evidence="1" id="KW-1133">Transmembrane helix</keyword>
<evidence type="ECO:0000313" key="2">
    <source>
        <dbReference type="EMBL" id="CAA6818133.1"/>
    </source>
</evidence>
<name>A0A6S6TQC7_9BACT</name>
<gene>
    <name evidence="2" type="ORF">HELGO_WM23052</name>
</gene>